<dbReference type="EMBL" id="NKXO01000002">
    <property type="protein sequence ID" value="PKQ70814.1"/>
    <property type="molecule type" value="Genomic_DNA"/>
</dbReference>
<dbReference type="PANTHER" id="PTHR34107:SF4">
    <property type="entry name" value="SLL1222 PROTEIN"/>
    <property type="match status" value="1"/>
</dbReference>
<feature type="domain" description="Putative restriction endonuclease" evidence="1">
    <location>
        <begin position="11"/>
        <end position="180"/>
    </location>
</feature>
<dbReference type="InterPro" id="IPR011335">
    <property type="entry name" value="Restrct_endonuc-II-like"/>
</dbReference>
<sequence>MQLVLEKYQVADFLQKNDFEEGFIYELLNGTIVKRSAPNPLHQIISGKLFELLSQYIKKEKLGMVIYAPVDVILDDENLVIPDLVFVRESRKHIITEKGIEGTPDLVVEILSPSTARYDRGEKMKLYRKHQISEYWIIEPKMQVLEIYVYQNDDYDLVEYAMEKGLVKSKILQNLQLNVEDIFKM</sequence>
<dbReference type="AlphaFoldDB" id="A0A2N3IKI8"/>
<proteinExistence type="predicted"/>
<dbReference type="CDD" id="cd06260">
    <property type="entry name" value="DUF820-like"/>
    <property type="match status" value="1"/>
</dbReference>
<evidence type="ECO:0000259" key="1">
    <source>
        <dbReference type="Pfam" id="PF05685"/>
    </source>
</evidence>
<gene>
    <name evidence="2" type="ORF">Rain11_0160</name>
</gene>
<evidence type="ECO:0000313" key="3">
    <source>
        <dbReference type="Proteomes" id="UP000233387"/>
    </source>
</evidence>
<dbReference type="InterPro" id="IPR008538">
    <property type="entry name" value="Uma2"/>
</dbReference>
<dbReference type="RefSeq" id="WP_101357427.1">
    <property type="nucleotide sequence ID" value="NZ_NKXO01000002.1"/>
</dbReference>
<dbReference type="OrthoDB" id="943262at2"/>
<evidence type="ECO:0000313" key="2">
    <source>
        <dbReference type="EMBL" id="PKQ70814.1"/>
    </source>
</evidence>
<dbReference type="Gene3D" id="3.90.1570.10">
    <property type="entry name" value="tt1808, chain A"/>
    <property type="match status" value="1"/>
</dbReference>
<accession>A0A2N3IKI8</accession>
<dbReference type="InterPro" id="IPR012296">
    <property type="entry name" value="Nuclease_put_TT1808"/>
</dbReference>
<organism evidence="2 3">
    <name type="scientific">Raineya orbicola</name>
    <dbReference type="NCBI Taxonomy" id="2016530"/>
    <lineage>
        <taxon>Bacteria</taxon>
        <taxon>Pseudomonadati</taxon>
        <taxon>Bacteroidota</taxon>
        <taxon>Cytophagia</taxon>
        <taxon>Cytophagales</taxon>
        <taxon>Raineyaceae</taxon>
        <taxon>Raineya</taxon>
    </lineage>
</organism>
<dbReference type="PANTHER" id="PTHR34107">
    <property type="entry name" value="SLL0198 PROTEIN-RELATED"/>
    <property type="match status" value="1"/>
</dbReference>
<protein>
    <recommendedName>
        <fullName evidence="1">Putative restriction endonuclease domain-containing protein</fullName>
    </recommendedName>
</protein>
<dbReference type="SUPFAM" id="SSF52980">
    <property type="entry name" value="Restriction endonuclease-like"/>
    <property type="match status" value="1"/>
</dbReference>
<keyword evidence="3" id="KW-1185">Reference proteome</keyword>
<dbReference type="Pfam" id="PF05685">
    <property type="entry name" value="Uma2"/>
    <property type="match status" value="1"/>
</dbReference>
<comment type="caution">
    <text evidence="2">The sequence shown here is derived from an EMBL/GenBank/DDBJ whole genome shotgun (WGS) entry which is preliminary data.</text>
</comment>
<reference evidence="2 3" key="1">
    <citation type="submission" date="2017-06" db="EMBL/GenBank/DDBJ databases">
        <title>Raineya orbicola gen. nov., sp. nov. a slightly thermophilic bacterium of the phylum Bacteroidetes and the description of Raineyaceae fam. nov.</title>
        <authorList>
            <person name="Albuquerque L."/>
            <person name="Polonia A.R.M."/>
            <person name="Barroso C."/>
            <person name="Froufe H.J.C."/>
            <person name="Lage O."/>
            <person name="Lobo-Da-Cunha A."/>
            <person name="Egas C."/>
            <person name="Da Costa M.S."/>
        </authorList>
    </citation>
    <scope>NUCLEOTIDE SEQUENCE [LARGE SCALE GENOMIC DNA]</scope>
    <source>
        <strain evidence="2 3">SPSPC-11</strain>
    </source>
</reference>
<dbReference type="Proteomes" id="UP000233387">
    <property type="component" value="Unassembled WGS sequence"/>
</dbReference>
<name>A0A2N3IKI8_9BACT</name>